<proteinExistence type="predicted"/>
<keyword evidence="3" id="KW-1185">Reference proteome</keyword>
<gene>
    <name evidence="2" type="ORF">B9479_003838</name>
</gene>
<reference evidence="2 3" key="1">
    <citation type="submission" date="2017-05" db="EMBL/GenBank/DDBJ databases">
        <title>The Genome Sequence of Tsuchiyaea wingfieldii DSM 27421.</title>
        <authorList>
            <person name="Cuomo C."/>
            <person name="Passer A."/>
            <person name="Billmyre B."/>
            <person name="Heitman J."/>
        </authorList>
    </citation>
    <scope>NUCLEOTIDE SEQUENCE [LARGE SCALE GENOMIC DNA]</scope>
    <source>
        <strain evidence="2 3">DSM 27421</strain>
    </source>
</reference>
<protein>
    <recommendedName>
        <fullName evidence="1">SGNH hydrolase-type esterase domain-containing protein</fullName>
    </recommendedName>
</protein>
<feature type="domain" description="SGNH hydrolase-type esterase" evidence="1">
    <location>
        <begin position="33"/>
        <end position="235"/>
    </location>
</feature>
<dbReference type="InterPro" id="IPR045136">
    <property type="entry name" value="Iah1-like"/>
</dbReference>
<dbReference type="AlphaFoldDB" id="A0A5D3AYV5"/>
<dbReference type="Gene3D" id="3.40.50.1110">
    <property type="entry name" value="SGNH hydrolase"/>
    <property type="match status" value="1"/>
</dbReference>
<dbReference type="InterPro" id="IPR013830">
    <property type="entry name" value="SGNH_hydro"/>
</dbReference>
<evidence type="ECO:0000313" key="2">
    <source>
        <dbReference type="EMBL" id="TYJ55449.1"/>
    </source>
</evidence>
<dbReference type="EMBL" id="NIDF01000039">
    <property type="protein sequence ID" value="TYJ55449.1"/>
    <property type="molecule type" value="Genomic_DNA"/>
</dbReference>
<dbReference type="InterPro" id="IPR036514">
    <property type="entry name" value="SGNH_hydro_sf"/>
</dbReference>
<accession>A0A5D3AYV5</accession>
<evidence type="ECO:0000259" key="1">
    <source>
        <dbReference type="Pfam" id="PF13472"/>
    </source>
</evidence>
<organism evidence="2 3">
    <name type="scientific">Cryptococcus floricola</name>
    <dbReference type="NCBI Taxonomy" id="2591691"/>
    <lineage>
        <taxon>Eukaryota</taxon>
        <taxon>Fungi</taxon>
        <taxon>Dikarya</taxon>
        <taxon>Basidiomycota</taxon>
        <taxon>Agaricomycotina</taxon>
        <taxon>Tremellomycetes</taxon>
        <taxon>Tremellales</taxon>
        <taxon>Cryptococcaceae</taxon>
        <taxon>Cryptococcus</taxon>
    </lineage>
</organism>
<sequence length="290" mass="32608">MAKPLMDSAILFVRSSLDTLLVRSALTLTYFQGDSLTERQIPGSWHELLSKAYSRKLSILNCGFGGYITRWARPIMGEIFAKEGESAGTARLVSIWFGTNDASLDPSPKYTTCQAYHADLTHFLEALTSPSAGYATASNPSALNIILITPPPVYLPQIETPEFRAMFSQERTKMFADVVKDVGKQWSVHEKGKGQEWRVDVLDLWGELALRTALGDRLADYYSDGIHLNAKGYAVLWDLYTDLIKNRWQGRGLDWEDESDLPSRVPHWSVIDLDKPESVLDHLALPKCRQ</sequence>
<evidence type="ECO:0000313" key="3">
    <source>
        <dbReference type="Proteomes" id="UP000322245"/>
    </source>
</evidence>
<name>A0A5D3AYV5_9TREE</name>
<dbReference type="SUPFAM" id="SSF52266">
    <property type="entry name" value="SGNH hydrolase"/>
    <property type="match status" value="1"/>
</dbReference>
<comment type="caution">
    <text evidence="2">The sequence shown here is derived from an EMBL/GenBank/DDBJ whole genome shotgun (WGS) entry which is preliminary data.</text>
</comment>
<dbReference type="Pfam" id="PF13472">
    <property type="entry name" value="Lipase_GDSL_2"/>
    <property type="match status" value="1"/>
</dbReference>
<dbReference type="Proteomes" id="UP000322245">
    <property type="component" value="Unassembled WGS sequence"/>
</dbReference>
<dbReference type="PANTHER" id="PTHR14209">
    <property type="entry name" value="ISOAMYL ACETATE-HYDROLYZING ESTERASE 1"/>
    <property type="match status" value="1"/>
</dbReference>
<dbReference type="PANTHER" id="PTHR14209:SF19">
    <property type="entry name" value="ISOAMYL ACETATE-HYDROLYZING ESTERASE 1 HOMOLOG"/>
    <property type="match status" value="1"/>
</dbReference>